<comment type="similarity">
    <text evidence="3 14">Belongs to the terpene cyclase/mutase family.</text>
</comment>
<dbReference type="PROSITE" id="PS01074">
    <property type="entry name" value="TERPENE_SYNTHASES"/>
    <property type="match status" value="1"/>
</dbReference>
<evidence type="ECO:0000256" key="12">
    <source>
        <dbReference type="ARBA" id="ARBA00051240"/>
    </source>
</evidence>
<dbReference type="GO" id="GO:0000250">
    <property type="term" value="F:lanosterol synthase activity"/>
    <property type="evidence" value="ECO:0007669"/>
    <property type="project" value="UniProtKB-EC"/>
</dbReference>
<dbReference type="PANTHER" id="PTHR11764:SF20">
    <property type="entry name" value="LANOSTEROL SYNTHASE"/>
    <property type="match status" value="1"/>
</dbReference>
<dbReference type="STRING" id="1245769.A0A0C7N6V7"/>
<dbReference type="Gene3D" id="6.20.120.20">
    <property type="match status" value="1"/>
</dbReference>
<dbReference type="GO" id="GO:0006696">
    <property type="term" value="P:ergosterol biosynthetic process"/>
    <property type="evidence" value="ECO:0007669"/>
    <property type="project" value="EnsemblFungi"/>
</dbReference>
<keyword evidence="4" id="KW-0444">Lipid biosynthesis</keyword>
<dbReference type="GO" id="GO:0005789">
    <property type="term" value="C:endoplasmic reticulum membrane"/>
    <property type="evidence" value="ECO:0007669"/>
    <property type="project" value="UniProtKB-SubCell"/>
</dbReference>
<dbReference type="FunFam" id="1.50.10.20:FF:000003">
    <property type="entry name" value="Terpene cyclase/mutase family member"/>
    <property type="match status" value="1"/>
</dbReference>
<organism evidence="17 18">
    <name type="scientific">Lachancea lanzarotensis</name>
    <dbReference type="NCBI Taxonomy" id="1245769"/>
    <lineage>
        <taxon>Eukaryota</taxon>
        <taxon>Fungi</taxon>
        <taxon>Dikarya</taxon>
        <taxon>Ascomycota</taxon>
        <taxon>Saccharomycotina</taxon>
        <taxon>Saccharomycetes</taxon>
        <taxon>Saccharomycetales</taxon>
        <taxon>Saccharomycetaceae</taxon>
        <taxon>Lachancea</taxon>
    </lineage>
</organism>
<evidence type="ECO:0000256" key="6">
    <source>
        <dbReference type="ARBA" id="ARBA00022737"/>
    </source>
</evidence>
<evidence type="ECO:0000256" key="13">
    <source>
        <dbReference type="ARBA" id="ARBA00060682"/>
    </source>
</evidence>
<dbReference type="NCBIfam" id="TIGR01787">
    <property type="entry name" value="squalene_cyclas"/>
    <property type="match status" value="1"/>
</dbReference>
<keyword evidence="9" id="KW-0443">Lipid metabolism</keyword>
<dbReference type="OrthoDB" id="21502at2759"/>
<dbReference type="SFLD" id="SFLDG01016">
    <property type="entry name" value="Prenyltransferase_Like_2"/>
    <property type="match status" value="1"/>
</dbReference>
<dbReference type="InterPro" id="IPR032696">
    <property type="entry name" value="SQ_cyclase_C"/>
</dbReference>
<evidence type="ECO:0000256" key="7">
    <source>
        <dbReference type="ARBA" id="ARBA00022824"/>
    </source>
</evidence>
<evidence type="ECO:0000256" key="8">
    <source>
        <dbReference type="ARBA" id="ARBA00022955"/>
    </source>
</evidence>
<dbReference type="GO" id="GO:0005811">
    <property type="term" value="C:lipid droplet"/>
    <property type="evidence" value="ECO:0007669"/>
    <property type="project" value="UniProtKB-SubCell"/>
</dbReference>
<gene>
    <name evidence="17" type="ORF">LALA0_S05e02036g</name>
</gene>
<dbReference type="EC" id="5.4.99.-" evidence="14"/>
<dbReference type="EMBL" id="LN736364">
    <property type="protein sequence ID" value="CEP62282.1"/>
    <property type="molecule type" value="Genomic_DNA"/>
</dbReference>
<evidence type="ECO:0000256" key="5">
    <source>
        <dbReference type="ARBA" id="ARBA00022677"/>
    </source>
</evidence>
<dbReference type="AlphaFoldDB" id="A0A0C7N6V7"/>
<evidence type="ECO:0000259" key="15">
    <source>
        <dbReference type="Pfam" id="PF13243"/>
    </source>
</evidence>
<evidence type="ECO:0000256" key="14">
    <source>
        <dbReference type="RuleBase" id="RU362003"/>
    </source>
</evidence>
<dbReference type="GO" id="GO:0016104">
    <property type="term" value="P:triterpenoid biosynthetic process"/>
    <property type="evidence" value="ECO:0007669"/>
    <property type="project" value="InterPro"/>
</dbReference>
<keyword evidence="11 14" id="KW-0413">Isomerase</keyword>
<comment type="subcellular location">
    <subcellularLocation>
        <location evidence="1">Endoplasmic reticulum membrane</location>
        <topology evidence="1">Peripheral membrane protein</topology>
    </subcellularLocation>
    <subcellularLocation>
        <location evidence="2">Lipid droplet</location>
    </subcellularLocation>
</comment>
<evidence type="ECO:0000256" key="4">
    <source>
        <dbReference type="ARBA" id="ARBA00022516"/>
    </source>
</evidence>
<dbReference type="CDD" id="cd02892">
    <property type="entry name" value="SQCY_1"/>
    <property type="match status" value="1"/>
</dbReference>
<dbReference type="FunFam" id="1.50.10.20:FF:000027">
    <property type="entry name" value="Terpene cyclase/mutase family member"/>
    <property type="match status" value="1"/>
</dbReference>
<comment type="catalytic activity">
    <reaction evidence="12">
        <text>(S)-2,3-epoxysqualene = lanosterol</text>
        <dbReference type="Rhea" id="RHEA:14621"/>
        <dbReference type="ChEBI" id="CHEBI:15441"/>
        <dbReference type="ChEBI" id="CHEBI:16521"/>
        <dbReference type="EC" id="5.4.99.7"/>
    </reaction>
    <physiologicalReaction direction="left-to-right" evidence="12">
        <dbReference type="Rhea" id="RHEA:14622"/>
    </physiologicalReaction>
</comment>
<dbReference type="InterPro" id="IPR002365">
    <property type="entry name" value="Terpene_synthase_CS"/>
</dbReference>
<sequence>MLYSDELGVPKTDRTLWRLRVDELGSEKWEYLTEEAAKHDAQSSYASYLLGSPGFQRPEALGNGDEKSAFEAALQGARFFSLLQDPESGIFPCQYKGPMFLTVGYVGTMYCAAIPIPEPVRIELLRYLVNTAHPVDGGWGLHETDKSTAFGTAINYVVVRLLGLPADHIVCKRARKTLHTLGGAIGAPHWGKSWLSILNLYKWEGVNPVPPELWLLPYALPIHPGKWWVHTRAVFLALGYLASVEYSCAVTPLLEEIRDEIYIQKFDSIDFSKHRNTVCNVDLYYPHTKFLDLANNVLTFYGKHLRPGFVAKYSNRRAYDLIKKEIQNTDYLCIAPVNMALCAVVTLIEEGRDSPEFGRFLEGFNEVLFMGPTGLTVMGTNGAQTWDCAFAIQYYFMAGLAERPEFHSTIENAYKFLCRTQFDTECVPGSYRDKRIGGWPFSTKTQGYTVSDCTAEALKAIIMVKNSPAFQSIRNEISDERLSKAIDVLLGLQNTGSFEYGSFATYEKIRATTALEKLNPAEVFGNIMVEFPYVECTDSSILGLTYFTKFYTYRKKEIEKAIDIAIRYLKKAQWEDGSWYGCWGICFTYAGMFALEAFSTVGEFYSNSVHAKKACDFLVSKQRADGGWSESMKSSELHYYVEAETSLVVQTAWAIIGLLLAEFPDKPVIDRGIQFLKGKQSATGEWFYQAPEGVFNHSCAIEYASYKFLFPIKALGLYAKRYEVKE</sequence>
<proteinExistence type="inferred from homology"/>
<evidence type="ECO:0000256" key="11">
    <source>
        <dbReference type="ARBA" id="ARBA00023235"/>
    </source>
</evidence>
<evidence type="ECO:0000256" key="2">
    <source>
        <dbReference type="ARBA" id="ARBA00004502"/>
    </source>
</evidence>
<keyword evidence="5" id="KW-0551">Lipid droplet</keyword>
<evidence type="ECO:0000313" key="18">
    <source>
        <dbReference type="Proteomes" id="UP000054304"/>
    </source>
</evidence>
<accession>A0A0C7N6V7</accession>
<keyword evidence="18" id="KW-1185">Reference proteome</keyword>
<reference evidence="17 18" key="1">
    <citation type="submission" date="2014-12" db="EMBL/GenBank/DDBJ databases">
        <authorList>
            <person name="Neuveglise Cecile"/>
        </authorList>
    </citation>
    <scope>NUCLEOTIDE SEQUENCE [LARGE SCALE GENOMIC DNA]</scope>
    <source>
        <strain evidence="17 18">CBS 12615</strain>
    </source>
</reference>
<keyword evidence="7" id="KW-0256">Endoplasmic reticulum</keyword>
<dbReference type="Gene3D" id="1.50.10.20">
    <property type="match status" value="2"/>
</dbReference>
<evidence type="ECO:0000256" key="3">
    <source>
        <dbReference type="ARBA" id="ARBA00009755"/>
    </source>
</evidence>
<dbReference type="GeneID" id="34685744"/>
<dbReference type="HOGENOM" id="CLU_009074_2_1_1"/>
<feature type="domain" description="Squalene cyclase N-terminal" evidence="16">
    <location>
        <begin position="121"/>
        <end position="368"/>
    </location>
</feature>
<evidence type="ECO:0000256" key="1">
    <source>
        <dbReference type="ARBA" id="ARBA00004406"/>
    </source>
</evidence>
<dbReference type="Pfam" id="PF13243">
    <property type="entry name" value="SQHop_cyclase_C"/>
    <property type="match status" value="1"/>
</dbReference>
<dbReference type="PANTHER" id="PTHR11764">
    <property type="entry name" value="TERPENE CYCLASE/MUTASE FAMILY MEMBER"/>
    <property type="match status" value="1"/>
</dbReference>
<dbReference type="Pfam" id="PF13249">
    <property type="entry name" value="SQHop_cyclase_N"/>
    <property type="match status" value="1"/>
</dbReference>
<evidence type="ECO:0000256" key="9">
    <source>
        <dbReference type="ARBA" id="ARBA00023098"/>
    </source>
</evidence>
<dbReference type="Proteomes" id="UP000054304">
    <property type="component" value="Unassembled WGS sequence"/>
</dbReference>
<keyword evidence="6" id="KW-0677">Repeat</keyword>
<evidence type="ECO:0000313" key="17">
    <source>
        <dbReference type="EMBL" id="CEP62282.1"/>
    </source>
</evidence>
<name>A0A0C7N6V7_9SACH</name>
<dbReference type="InterPro" id="IPR018333">
    <property type="entry name" value="Squalene_cyclase"/>
</dbReference>
<keyword evidence="10" id="KW-0472">Membrane</keyword>
<protein>
    <recommendedName>
        <fullName evidence="14">Terpene cyclase/mutase family member</fullName>
        <ecNumber evidence="14">5.4.99.-</ecNumber>
    </recommendedName>
</protein>
<keyword evidence="8" id="KW-0752">Steroid biosynthesis</keyword>
<dbReference type="SUPFAM" id="SSF48239">
    <property type="entry name" value="Terpenoid cyclases/Protein prenyltransferases"/>
    <property type="match status" value="2"/>
</dbReference>
<dbReference type="InterPro" id="IPR008930">
    <property type="entry name" value="Terpenoid_cyclase/PrenylTrfase"/>
</dbReference>
<evidence type="ECO:0000259" key="16">
    <source>
        <dbReference type="Pfam" id="PF13249"/>
    </source>
</evidence>
<feature type="domain" description="Squalene cyclase C-terminal" evidence="15">
    <location>
        <begin position="385"/>
        <end position="719"/>
    </location>
</feature>
<evidence type="ECO:0000256" key="10">
    <source>
        <dbReference type="ARBA" id="ARBA00023136"/>
    </source>
</evidence>
<comment type="pathway">
    <text evidence="13">Terpene metabolism; lanosterol biosynthesis; lanosterol from farnesyl diphosphate: step 3/3.</text>
</comment>
<dbReference type="InterPro" id="IPR032697">
    <property type="entry name" value="SQ_cyclase_N"/>
</dbReference>
<dbReference type="RefSeq" id="XP_022628509.1">
    <property type="nucleotide sequence ID" value="XM_022772157.1"/>
</dbReference>